<gene>
    <name evidence="1" type="ORF">J2W49_003285</name>
</gene>
<sequence>MKAITLRIREVELFQRHVTLRLPFRFGAATVTHCPQAFVRVRTEVNGLSFDGASAELMVPKWFDKSPALTHEQNFEQLRESLRNAREALLACSESLTPFALSQSVGEAAVAVSVARGLPRLAAQFGAAVLDKAVADAALRAANQSWVQGLRAGVLGDPWSGQLPLVQPNEVTLRHTVGLADRLTDSDPGADPADGLPATLEAAIRHYGLHHFKLKLCGQIEPDVERLTRIATVLQRLGGDYRVTLDGNETFTDAASLGRFWQALLATPALHDLLSRTLLLEQPLERAVALNESIADLGIGVPVILDESDDHAGALDAGLALGYRGISSKACKGIYRSLHSAHRIAQDPALLLSGEDLTCQAGLAVQQDTLLAASLGVRHIERNGHHYVDGFGTAPAAEAQAFADAHPGLYETTGGRPHLAVRNGQLDISSLHTAGFASAATPDWRSLQAIP</sequence>
<organism evidence="1 2">
    <name type="scientific">Hydrogenophaga palleronii</name>
    <dbReference type="NCBI Taxonomy" id="65655"/>
    <lineage>
        <taxon>Bacteria</taxon>
        <taxon>Pseudomonadati</taxon>
        <taxon>Pseudomonadota</taxon>
        <taxon>Betaproteobacteria</taxon>
        <taxon>Burkholderiales</taxon>
        <taxon>Comamonadaceae</taxon>
        <taxon>Hydrogenophaga</taxon>
    </lineage>
</organism>
<dbReference type="InterPro" id="IPR036849">
    <property type="entry name" value="Enolase-like_C_sf"/>
</dbReference>
<evidence type="ECO:0000313" key="1">
    <source>
        <dbReference type="EMBL" id="MDR7151309.1"/>
    </source>
</evidence>
<accession>A0ABU1WPT8</accession>
<name>A0ABU1WPT8_9BURK</name>
<dbReference type="SUPFAM" id="SSF51604">
    <property type="entry name" value="Enolase C-terminal domain-like"/>
    <property type="match status" value="1"/>
</dbReference>
<dbReference type="Gene3D" id="3.30.390.10">
    <property type="entry name" value="Enolase-like, N-terminal domain"/>
    <property type="match status" value="1"/>
</dbReference>
<dbReference type="Gene3D" id="3.20.20.120">
    <property type="entry name" value="Enolase-like C-terminal domain"/>
    <property type="match status" value="1"/>
</dbReference>
<protein>
    <recommendedName>
        <fullName evidence="3">Mandelate racemase</fullName>
    </recommendedName>
</protein>
<dbReference type="EMBL" id="JAVDWU010000007">
    <property type="protein sequence ID" value="MDR7151309.1"/>
    <property type="molecule type" value="Genomic_DNA"/>
</dbReference>
<proteinExistence type="predicted"/>
<dbReference type="RefSeq" id="WP_310318457.1">
    <property type="nucleotide sequence ID" value="NZ_JAVDWU010000007.1"/>
</dbReference>
<evidence type="ECO:0008006" key="3">
    <source>
        <dbReference type="Google" id="ProtNLM"/>
    </source>
</evidence>
<reference evidence="1 2" key="1">
    <citation type="submission" date="2023-07" db="EMBL/GenBank/DDBJ databases">
        <title>Sorghum-associated microbial communities from plants grown in Nebraska, USA.</title>
        <authorList>
            <person name="Schachtman D."/>
        </authorList>
    </citation>
    <scope>NUCLEOTIDE SEQUENCE [LARGE SCALE GENOMIC DNA]</scope>
    <source>
        <strain evidence="1 2">4249</strain>
    </source>
</reference>
<comment type="caution">
    <text evidence="1">The sequence shown here is derived from an EMBL/GenBank/DDBJ whole genome shotgun (WGS) entry which is preliminary data.</text>
</comment>
<dbReference type="InterPro" id="IPR029017">
    <property type="entry name" value="Enolase-like_N"/>
</dbReference>
<dbReference type="Proteomes" id="UP001265700">
    <property type="component" value="Unassembled WGS sequence"/>
</dbReference>
<keyword evidence="2" id="KW-1185">Reference proteome</keyword>
<evidence type="ECO:0000313" key="2">
    <source>
        <dbReference type="Proteomes" id="UP001265700"/>
    </source>
</evidence>